<dbReference type="AlphaFoldDB" id="B7K511"/>
<sequence>MTLIFYWQIFQKKGFLPDVITELLINTMIVGFEQKSSVRIVSVIGKALGKAR</sequence>
<reference evidence="2" key="1">
    <citation type="journal article" date="2011" name="MBio">
        <title>Novel metabolic attributes of the genus Cyanothece, comprising a group of unicellular nitrogen-fixing Cyanobacteria.</title>
        <authorList>
            <person name="Bandyopadhyay A."/>
            <person name="Elvitigala T."/>
            <person name="Welsh E."/>
            <person name="Stockel J."/>
            <person name="Liberton M."/>
            <person name="Min H."/>
            <person name="Sherman L.A."/>
            <person name="Pakrasi H.B."/>
        </authorList>
    </citation>
    <scope>NUCLEOTIDE SEQUENCE [LARGE SCALE GENOMIC DNA]</scope>
    <source>
        <strain evidence="2">PCC 8801</strain>
    </source>
</reference>
<dbReference type="HOGENOM" id="CLU_3078991_0_0_3"/>
<keyword evidence="2" id="KW-1185">Reference proteome</keyword>
<dbReference type="RefSeq" id="WP_012595934.1">
    <property type="nucleotide sequence ID" value="NC_011726.1"/>
</dbReference>
<organism evidence="1 2">
    <name type="scientific">Rippkaea orientalis (strain PCC 8801 / RF-1)</name>
    <name type="common">Cyanothece sp. (strain PCC 8801)</name>
    <dbReference type="NCBI Taxonomy" id="41431"/>
    <lineage>
        <taxon>Bacteria</taxon>
        <taxon>Bacillati</taxon>
        <taxon>Cyanobacteriota</taxon>
        <taxon>Cyanophyceae</taxon>
        <taxon>Oscillatoriophycideae</taxon>
        <taxon>Chroococcales</taxon>
        <taxon>Aphanothecaceae</taxon>
        <taxon>Rippkaea</taxon>
        <taxon>Rippkaea orientalis</taxon>
    </lineage>
</organism>
<dbReference type="STRING" id="41431.PCC8801_2665"/>
<evidence type="ECO:0000313" key="1">
    <source>
        <dbReference type="EMBL" id="ACK66667.1"/>
    </source>
</evidence>
<name>B7K511_RIPO1</name>
<accession>B7K511</accession>
<dbReference type="Proteomes" id="UP000008204">
    <property type="component" value="Chromosome"/>
</dbReference>
<gene>
    <name evidence="1" type="ordered locus">PCC8801_2665</name>
</gene>
<dbReference type="EMBL" id="CP001287">
    <property type="protein sequence ID" value="ACK66667.1"/>
    <property type="molecule type" value="Genomic_DNA"/>
</dbReference>
<evidence type="ECO:0000313" key="2">
    <source>
        <dbReference type="Proteomes" id="UP000008204"/>
    </source>
</evidence>
<protein>
    <submittedName>
        <fullName evidence="1">Uncharacterized protein</fullName>
    </submittedName>
</protein>
<dbReference type="KEGG" id="cyp:PCC8801_2665"/>
<proteinExistence type="predicted"/>